<dbReference type="Gene3D" id="3.80.10.10">
    <property type="entry name" value="Ribonuclease Inhibitor"/>
    <property type="match status" value="1"/>
</dbReference>
<name>A0ABM3HBK0_9MYRT</name>
<dbReference type="Pfam" id="PF00646">
    <property type="entry name" value="F-box"/>
    <property type="match status" value="1"/>
</dbReference>
<reference evidence="3" key="1">
    <citation type="submission" date="2025-08" db="UniProtKB">
        <authorList>
            <consortium name="RefSeq"/>
        </authorList>
    </citation>
    <scope>IDENTIFICATION</scope>
    <source>
        <tissue evidence="3">Leaf</tissue>
    </source>
</reference>
<dbReference type="InterPro" id="IPR032675">
    <property type="entry name" value="LRR_dom_sf"/>
</dbReference>
<feature type="domain" description="F-box" evidence="1">
    <location>
        <begin position="75"/>
        <end position="123"/>
    </location>
</feature>
<dbReference type="RefSeq" id="XP_048133963.1">
    <property type="nucleotide sequence ID" value="XM_048278006.1"/>
</dbReference>
<dbReference type="InterPro" id="IPR053781">
    <property type="entry name" value="F-box_AtFBL13-like"/>
</dbReference>
<evidence type="ECO:0000259" key="1">
    <source>
        <dbReference type="PROSITE" id="PS50181"/>
    </source>
</evidence>
<keyword evidence="2" id="KW-1185">Reference proteome</keyword>
<gene>
    <name evidence="3" type="primary">LOC125314808</name>
</gene>
<dbReference type="InterPro" id="IPR001810">
    <property type="entry name" value="F-box_dom"/>
</dbReference>
<dbReference type="Proteomes" id="UP000827889">
    <property type="component" value="Chromosome 4"/>
</dbReference>
<protein>
    <submittedName>
        <fullName evidence="3">F-box/FBD/LRR-repeat protein At5g56420-like</fullName>
    </submittedName>
</protein>
<dbReference type="InterPro" id="IPR036047">
    <property type="entry name" value="F-box-like_dom_sf"/>
</dbReference>
<dbReference type="SUPFAM" id="SSF81383">
    <property type="entry name" value="F-box domain"/>
    <property type="match status" value="1"/>
</dbReference>
<evidence type="ECO:0000313" key="2">
    <source>
        <dbReference type="Proteomes" id="UP000827889"/>
    </source>
</evidence>
<dbReference type="InterPro" id="IPR050232">
    <property type="entry name" value="FBL13/AtMIF1-like"/>
</dbReference>
<sequence>MVSSRQIAELMDGRPPVQKAQCQLFTDKEGCSMPMAHRRRSRLSKFLGAFCAGVCCAAKKCPSTNLNEEQDVRSSTQMCDLPDDILWHILSFLQPKDVVRTSVLSKKWEHLSSNNPRLHISQLNFRDQVHFVNFVDKALLLHDFPVKVFSLFCKRRSVSDTSLIDAWITAVVKRKVEVLHLCINEGLLEYVLPSCVFNSETLIEFCLSMPYELRLPSLVCLNNLKVLTLACVDFGSDSSVEKHLSCCSLEELFLNRCKWRRLKVIQISAPKLLNVRIFEHPLYEGLESTLHLVVRGARIKSFIYRGRFIDYYTISSSSSLVAAQIDLPLFGWPHPRHRHRCAYHEHKLLKDLSCVKRLSLFNPVELIYKRPDLLTSLTLFRHLNELVLETSRPVLLLEFGFIGAILHKSPCLSYLEFTWGICVRSGTVDSNFGPVPQCLQSSLKVIKICNFVADDRALKAIRILLKMAGVLEKLFIHPLRTKQLPGNLLQLLNELPRTSDQCEFLLGV</sequence>
<dbReference type="InterPro" id="IPR006566">
    <property type="entry name" value="FBD"/>
</dbReference>
<dbReference type="GeneID" id="125314808"/>
<dbReference type="CDD" id="cd22160">
    <property type="entry name" value="F-box_AtFBL13-like"/>
    <property type="match status" value="1"/>
</dbReference>
<accession>A0ABM3HBK0</accession>
<proteinExistence type="predicted"/>
<organism evidence="2 3">
    <name type="scientific">Rhodamnia argentea</name>
    <dbReference type="NCBI Taxonomy" id="178133"/>
    <lineage>
        <taxon>Eukaryota</taxon>
        <taxon>Viridiplantae</taxon>
        <taxon>Streptophyta</taxon>
        <taxon>Embryophyta</taxon>
        <taxon>Tracheophyta</taxon>
        <taxon>Spermatophyta</taxon>
        <taxon>Magnoliopsida</taxon>
        <taxon>eudicotyledons</taxon>
        <taxon>Gunneridae</taxon>
        <taxon>Pentapetalae</taxon>
        <taxon>rosids</taxon>
        <taxon>malvids</taxon>
        <taxon>Myrtales</taxon>
        <taxon>Myrtaceae</taxon>
        <taxon>Myrtoideae</taxon>
        <taxon>Myrteae</taxon>
        <taxon>Australasian group</taxon>
        <taxon>Rhodamnia</taxon>
    </lineage>
</organism>
<dbReference type="SMART" id="SM00256">
    <property type="entry name" value="FBOX"/>
    <property type="match status" value="1"/>
</dbReference>
<evidence type="ECO:0000313" key="3">
    <source>
        <dbReference type="RefSeq" id="XP_048133963.1"/>
    </source>
</evidence>
<dbReference type="PANTHER" id="PTHR31900">
    <property type="entry name" value="F-BOX/RNI SUPERFAMILY PROTEIN-RELATED"/>
    <property type="match status" value="1"/>
</dbReference>
<dbReference type="PROSITE" id="PS50181">
    <property type="entry name" value="FBOX"/>
    <property type="match status" value="1"/>
</dbReference>
<dbReference type="PANTHER" id="PTHR31900:SF30">
    <property type="entry name" value="SUPERFAMILY PROTEIN, PUTATIVE-RELATED"/>
    <property type="match status" value="1"/>
</dbReference>
<dbReference type="SMART" id="SM00579">
    <property type="entry name" value="FBD"/>
    <property type="match status" value="1"/>
</dbReference>